<organism evidence="2 3">
    <name type="scientific">Candidatus Scatosoma pullistercoris</name>
    <dbReference type="NCBI Taxonomy" id="2840934"/>
    <lineage>
        <taxon>Bacteria</taxon>
        <taxon>Bacillati</taxon>
        <taxon>Bacillota</taxon>
        <taxon>Clostridia</taxon>
        <taxon>Candidatus Scatosoma</taxon>
    </lineage>
</organism>
<dbReference type="EMBL" id="DVMZ01000123">
    <property type="protein sequence ID" value="HIU59365.1"/>
    <property type="molecule type" value="Genomic_DNA"/>
</dbReference>
<protein>
    <submittedName>
        <fullName evidence="2">Uncharacterized protein</fullName>
    </submittedName>
</protein>
<dbReference type="Proteomes" id="UP000824081">
    <property type="component" value="Unassembled WGS sequence"/>
</dbReference>
<proteinExistence type="predicted"/>
<comment type="caution">
    <text evidence="2">The sequence shown here is derived from an EMBL/GenBank/DDBJ whole genome shotgun (WGS) entry which is preliminary data.</text>
</comment>
<reference evidence="2" key="2">
    <citation type="journal article" date="2021" name="PeerJ">
        <title>Extensive microbial diversity within the chicken gut microbiome revealed by metagenomics and culture.</title>
        <authorList>
            <person name="Gilroy R."/>
            <person name="Ravi A."/>
            <person name="Getino M."/>
            <person name="Pursley I."/>
            <person name="Horton D.L."/>
            <person name="Alikhan N.F."/>
            <person name="Baker D."/>
            <person name="Gharbi K."/>
            <person name="Hall N."/>
            <person name="Watson M."/>
            <person name="Adriaenssens E.M."/>
            <person name="Foster-Nyarko E."/>
            <person name="Jarju S."/>
            <person name="Secka A."/>
            <person name="Antonio M."/>
            <person name="Oren A."/>
            <person name="Chaudhuri R.R."/>
            <person name="La Ragione R."/>
            <person name="Hildebrand F."/>
            <person name="Pallen M.J."/>
        </authorList>
    </citation>
    <scope>NUCLEOTIDE SEQUENCE</scope>
    <source>
        <strain evidence="2">11687</strain>
    </source>
</reference>
<gene>
    <name evidence="2" type="ORF">IAC57_04605</name>
</gene>
<dbReference type="AlphaFoldDB" id="A0A9D1MFD5"/>
<feature type="compositionally biased region" description="Acidic residues" evidence="1">
    <location>
        <begin position="25"/>
        <end position="35"/>
    </location>
</feature>
<reference evidence="2" key="1">
    <citation type="submission" date="2020-10" db="EMBL/GenBank/DDBJ databases">
        <authorList>
            <person name="Gilroy R."/>
        </authorList>
    </citation>
    <scope>NUCLEOTIDE SEQUENCE</scope>
    <source>
        <strain evidence="2">11687</strain>
    </source>
</reference>
<evidence type="ECO:0000313" key="3">
    <source>
        <dbReference type="Proteomes" id="UP000824081"/>
    </source>
</evidence>
<evidence type="ECO:0000256" key="1">
    <source>
        <dbReference type="SAM" id="MobiDB-lite"/>
    </source>
</evidence>
<feature type="region of interest" description="Disordered" evidence="1">
    <location>
        <begin position="15"/>
        <end position="57"/>
    </location>
</feature>
<evidence type="ECO:0000313" key="2">
    <source>
        <dbReference type="EMBL" id="HIU59365.1"/>
    </source>
</evidence>
<name>A0A9D1MFD5_9FIRM</name>
<sequence length="78" mass="8575">MESFGLFNFLKSALFPGPAAPSEDGRDEGEADATESPDSGAPTIPAPRVRDEAPVNPCLELLERHERLSRSIDKRPRR</sequence>
<accession>A0A9D1MFD5</accession>